<organism evidence="3">
    <name type="scientific">marine sediment metagenome</name>
    <dbReference type="NCBI Taxonomy" id="412755"/>
    <lineage>
        <taxon>unclassified sequences</taxon>
        <taxon>metagenomes</taxon>
        <taxon>ecological metagenomes</taxon>
    </lineage>
</organism>
<accession>X1G2I7</accession>
<dbReference type="Gene3D" id="3.40.50.300">
    <property type="entry name" value="P-loop containing nucleotide triphosphate hydrolases"/>
    <property type="match status" value="1"/>
</dbReference>
<dbReference type="PANTHER" id="PTHR42794:SF1">
    <property type="entry name" value="HEMIN IMPORT ATP-BINDING PROTEIN HMUV"/>
    <property type="match status" value="1"/>
</dbReference>
<evidence type="ECO:0000256" key="2">
    <source>
        <dbReference type="ARBA" id="ARBA00022967"/>
    </source>
</evidence>
<dbReference type="InterPro" id="IPR027417">
    <property type="entry name" value="P-loop_NTPase"/>
</dbReference>
<gene>
    <name evidence="3" type="ORF">S03H2_18052</name>
</gene>
<dbReference type="PANTHER" id="PTHR42794">
    <property type="entry name" value="HEMIN IMPORT ATP-BINDING PROTEIN HMUV"/>
    <property type="match status" value="1"/>
</dbReference>
<comment type="caution">
    <text evidence="3">The sequence shown here is derived from an EMBL/GenBank/DDBJ whole genome shotgun (WGS) entry which is preliminary data.</text>
</comment>
<evidence type="ECO:0000313" key="3">
    <source>
        <dbReference type="EMBL" id="GAH35809.1"/>
    </source>
</evidence>
<dbReference type="AlphaFoldDB" id="X1G2I7"/>
<dbReference type="EMBL" id="BARU01009344">
    <property type="protein sequence ID" value="GAH35809.1"/>
    <property type="molecule type" value="Genomic_DNA"/>
</dbReference>
<evidence type="ECO:0008006" key="4">
    <source>
        <dbReference type="Google" id="ProtNLM"/>
    </source>
</evidence>
<name>X1G2I7_9ZZZZ</name>
<dbReference type="SUPFAM" id="SSF52540">
    <property type="entry name" value="P-loop containing nucleoside triphosphate hydrolases"/>
    <property type="match status" value="1"/>
</dbReference>
<sequence>MLLDEPTSFLDYKHKTAIFDLLKKAQKEKCKAVVTAIHDINLAAQYADNALLIASDNNYVYGPTTEVFSQKQIEKFFDTKIFTADIGQ</sequence>
<evidence type="ECO:0000256" key="1">
    <source>
        <dbReference type="ARBA" id="ARBA00022448"/>
    </source>
</evidence>
<feature type="non-terminal residue" evidence="3">
    <location>
        <position position="88"/>
    </location>
</feature>
<keyword evidence="1" id="KW-0813">Transport</keyword>
<reference evidence="3" key="1">
    <citation type="journal article" date="2014" name="Front. Microbiol.">
        <title>High frequency of phylogenetically diverse reductive dehalogenase-homologous genes in deep subseafloor sedimentary metagenomes.</title>
        <authorList>
            <person name="Kawai M."/>
            <person name="Futagami T."/>
            <person name="Toyoda A."/>
            <person name="Takaki Y."/>
            <person name="Nishi S."/>
            <person name="Hori S."/>
            <person name="Arai W."/>
            <person name="Tsubouchi T."/>
            <person name="Morono Y."/>
            <person name="Uchiyama I."/>
            <person name="Ito T."/>
            <person name="Fujiyama A."/>
            <person name="Inagaki F."/>
            <person name="Takami H."/>
        </authorList>
    </citation>
    <scope>NUCLEOTIDE SEQUENCE</scope>
    <source>
        <strain evidence="3">Expedition CK06-06</strain>
    </source>
</reference>
<proteinExistence type="predicted"/>
<protein>
    <recommendedName>
        <fullName evidence="4">ABC transporter domain-containing protein</fullName>
    </recommendedName>
</protein>
<keyword evidence="2" id="KW-1278">Translocase</keyword>